<dbReference type="EMBL" id="MTSM01000004">
    <property type="protein sequence ID" value="OPX56239.1"/>
    <property type="molecule type" value="Genomic_DNA"/>
</dbReference>
<comment type="caution">
    <text evidence="1">The sequence shown here is derived from an EMBL/GenBank/DDBJ whole genome shotgun (WGS) entry which is preliminary data.</text>
</comment>
<name>A0A1T4M5N7_9GAMM</name>
<organism evidence="1 2">
    <name type="scientific">Oceanospirillum multiglobuliferum</name>
    <dbReference type="NCBI Taxonomy" id="64969"/>
    <lineage>
        <taxon>Bacteria</taxon>
        <taxon>Pseudomonadati</taxon>
        <taxon>Pseudomonadota</taxon>
        <taxon>Gammaproteobacteria</taxon>
        <taxon>Oceanospirillales</taxon>
        <taxon>Oceanospirillaceae</taxon>
        <taxon>Oceanospirillum</taxon>
    </lineage>
</organism>
<evidence type="ECO:0000313" key="1">
    <source>
        <dbReference type="EMBL" id="OPX56239.1"/>
    </source>
</evidence>
<dbReference type="RefSeq" id="WP_078744270.1">
    <property type="nucleotide sequence ID" value="NZ_FUXG01000003.1"/>
</dbReference>
<protein>
    <recommendedName>
        <fullName evidence="3">Wadjet protein JetD C-terminal domain-containing protein</fullName>
    </recommendedName>
</protein>
<evidence type="ECO:0008006" key="3">
    <source>
        <dbReference type="Google" id="ProtNLM"/>
    </source>
</evidence>
<proteinExistence type="predicted"/>
<keyword evidence="2" id="KW-1185">Reference proteome</keyword>
<reference evidence="1 2" key="1">
    <citation type="submission" date="2017-01" db="EMBL/GenBank/DDBJ databases">
        <title>Genome Sequencing of a Marine Spirillum, Oceanospirillum multiglobuliferum ATCC 33336, from Japan.</title>
        <authorList>
            <person name="Carney J.G."/>
            <person name="Trachtenberg A.M."/>
            <person name="Rheaume B.A."/>
            <person name="Linnane J.D."/>
            <person name="Pitts N.L."/>
            <person name="Mykles D.L."/>
            <person name="Maclea K.S."/>
        </authorList>
    </citation>
    <scope>NUCLEOTIDE SEQUENCE [LARGE SCALE GENOMIC DNA]</scope>
    <source>
        <strain evidence="1 2">ATCC 33336</strain>
    </source>
</reference>
<dbReference type="STRING" id="64969.SAMN02745127_00665"/>
<sequence length="342" mass="39793">MSTQPEQLVNWQDSVVQEAVIALCETRGIRQNATILPLVLFLLDKQWLTPDEQETPVFKLNTNGTRWLPALLDQVFPEWRERVEVRYELNPQERSTLLSRLEFIKNNTRFDLPLWLNQVSYNSLFGELDDETQSKEVKALLPDFKVSRDQVLRIRGTTDMHLVRKMLKPIKLGPLVKLMSQAIIPERDLQELTEVEGEQPYMIMTVENLSTFMDLDIPDHLMLIWAPLDYPDLAIRLIKLIPHYVPHIHFGDLDASGMELANLIASETGRPVRRFIPEFWHEYTSHFAQPCSTAKSGKGARWQGPVNSNEFLRKLMIRKEWLPQNAILLDPRLKKELHNLLS</sequence>
<dbReference type="AlphaFoldDB" id="A0A1T4M5N7"/>
<dbReference type="OrthoDB" id="5582635at2"/>
<dbReference type="Proteomes" id="UP000191418">
    <property type="component" value="Unassembled WGS sequence"/>
</dbReference>
<gene>
    <name evidence="1" type="ORF">BTE48_04495</name>
</gene>
<evidence type="ECO:0000313" key="2">
    <source>
        <dbReference type="Proteomes" id="UP000191418"/>
    </source>
</evidence>
<accession>A0A1T4M5N7</accession>